<name>A0ABV3H192_9ACTN</name>
<keyword evidence="1" id="KW-0472">Membrane</keyword>
<dbReference type="RefSeq" id="WP_364448218.1">
    <property type="nucleotide sequence ID" value="NZ_JBFARM010000003.1"/>
</dbReference>
<protein>
    <submittedName>
        <fullName evidence="2">Uncharacterized protein</fullName>
    </submittedName>
</protein>
<sequence>MSMDTLIPLVLLALFGCFLVFWIVGVVRAVVQLRLQRRVLKYTDVMRATELSGRVRQLKVRRYEEQAVRMVQEELAMPKELARSWVKSM</sequence>
<evidence type="ECO:0000313" key="2">
    <source>
        <dbReference type="EMBL" id="MEV4286301.1"/>
    </source>
</evidence>
<feature type="transmembrane region" description="Helical" evidence="1">
    <location>
        <begin position="6"/>
        <end position="31"/>
    </location>
</feature>
<gene>
    <name evidence="2" type="ORF">AB0K40_12440</name>
</gene>
<dbReference type="EMBL" id="JBFARM010000003">
    <property type="protein sequence ID" value="MEV4286301.1"/>
    <property type="molecule type" value="Genomic_DNA"/>
</dbReference>
<evidence type="ECO:0000256" key="1">
    <source>
        <dbReference type="SAM" id="Phobius"/>
    </source>
</evidence>
<dbReference type="Proteomes" id="UP001552427">
    <property type="component" value="Unassembled WGS sequence"/>
</dbReference>
<keyword evidence="3" id="KW-1185">Reference proteome</keyword>
<comment type="caution">
    <text evidence="2">The sequence shown here is derived from an EMBL/GenBank/DDBJ whole genome shotgun (WGS) entry which is preliminary data.</text>
</comment>
<organism evidence="2 3">
    <name type="scientific">Nonomuraea bangladeshensis</name>
    <dbReference type="NCBI Taxonomy" id="404385"/>
    <lineage>
        <taxon>Bacteria</taxon>
        <taxon>Bacillati</taxon>
        <taxon>Actinomycetota</taxon>
        <taxon>Actinomycetes</taxon>
        <taxon>Streptosporangiales</taxon>
        <taxon>Streptosporangiaceae</taxon>
        <taxon>Nonomuraea</taxon>
    </lineage>
</organism>
<keyword evidence="1" id="KW-1133">Transmembrane helix</keyword>
<evidence type="ECO:0000313" key="3">
    <source>
        <dbReference type="Proteomes" id="UP001552427"/>
    </source>
</evidence>
<keyword evidence="1" id="KW-0812">Transmembrane</keyword>
<accession>A0ABV3H192</accession>
<proteinExistence type="predicted"/>
<reference evidence="2 3" key="1">
    <citation type="submission" date="2024-06" db="EMBL/GenBank/DDBJ databases">
        <title>The Natural Products Discovery Center: Release of the First 8490 Sequenced Strains for Exploring Actinobacteria Biosynthetic Diversity.</title>
        <authorList>
            <person name="Kalkreuter E."/>
            <person name="Kautsar S.A."/>
            <person name="Yang D."/>
            <person name="Bader C.D."/>
            <person name="Teijaro C.N."/>
            <person name="Fluegel L."/>
            <person name="Davis C.M."/>
            <person name="Simpson J.R."/>
            <person name="Lauterbach L."/>
            <person name="Steele A.D."/>
            <person name="Gui C."/>
            <person name="Meng S."/>
            <person name="Li G."/>
            <person name="Viehrig K."/>
            <person name="Ye F."/>
            <person name="Su P."/>
            <person name="Kiefer A.F."/>
            <person name="Nichols A."/>
            <person name="Cepeda A.J."/>
            <person name="Yan W."/>
            <person name="Fan B."/>
            <person name="Jiang Y."/>
            <person name="Adhikari A."/>
            <person name="Zheng C.-J."/>
            <person name="Schuster L."/>
            <person name="Cowan T.M."/>
            <person name="Smanski M.J."/>
            <person name="Chevrette M.G."/>
            <person name="De Carvalho L.P.S."/>
            <person name="Shen B."/>
        </authorList>
    </citation>
    <scope>NUCLEOTIDE SEQUENCE [LARGE SCALE GENOMIC DNA]</scope>
    <source>
        <strain evidence="2 3">NPDC049574</strain>
    </source>
</reference>